<dbReference type="InterPro" id="IPR006871">
    <property type="entry name" value="ssDNA-bd_baculovirus"/>
</dbReference>
<sequence length="285" mass="32756">MSSNVHYHYYECDDDDDDGGNNIDKKKEEEELCVMLPQQFSLNDKMSWQDKLLTKLTGAPSIMSCVSFNNKFDECLAPIVNCVPFDDSVCSSLKVVKKRCRSNGDMYFVCATPPERQTYFFDKITITRKRSNYSKDGEYFAISWPGLHKLNYSYGRALERHTGAPVTLQTQLYYPIPDYKQNFSSLIVFARKFYWIKRKFNKFLYSSGRLCDRSGVLVHPFDSTDVDDYFTLNESVSVLMGAVVEGVRQTGNEIEYTNISGNNKIVKTKTFALAIKPMVFIAIEQ</sequence>
<protein>
    <submittedName>
        <fullName evidence="1">DBP-2</fullName>
    </submittedName>
</protein>
<evidence type="ECO:0000313" key="2">
    <source>
        <dbReference type="Proteomes" id="UP000830275"/>
    </source>
</evidence>
<dbReference type="Pfam" id="PF04786">
    <property type="entry name" value="Baculo_DNA_bind"/>
    <property type="match status" value="1"/>
</dbReference>
<dbReference type="Proteomes" id="UP000830275">
    <property type="component" value="Segment"/>
</dbReference>
<evidence type="ECO:0000313" key="1">
    <source>
        <dbReference type="EMBL" id="QHB21715.1"/>
    </source>
</evidence>
<gene>
    <name evidence="1" type="primary">DBP-2</name>
    <name evidence="1" type="ORF">Eudi_ORF56</name>
</gene>
<name>A0AAE6UZM4_9ABAC</name>
<organism evidence="1 2">
    <name type="scientific">Artaxa digramma nucleopolyhedrovirus</name>
    <dbReference type="NCBI Taxonomy" id="3070910"/>
    <lineage>
        <taxon>Viruses</taxon>
        <taxon>Viruses incertae sedis</taxon>
        <taxon>Naldaviricetes</taxon>
        <taxon>Lefavirales</taxon>
        <taxon>Baculoviridae</taxon>
        <taxon>Alphabaculovirus</taxon>
        <taxon>Alphabaculovirus ardigrammae</taxon>
    </lineage>
</organism>
<reference evidence="1 2" key="1">
    <citation type="journal article" date="2019" name="Viruses">
        <title>Genome Analysis of a Novel Clade II.b Alphabaculovirus Obtained from Artaxa digramma.</title>
        <authorList>
            <person name="Li J."/>
            <person name="Duan X."/>
            <person name="Wang Q."/>
            <person name="Zhang L."/>
            <person name="Deng F."/>
            <person name="Wang H."/>
            <person name="Hu Z."/>
            <person name="Wang M."/>
            <person name="Wang J."/>
        </authorList>
    </citation>
    <scope>NUCLEOTIDE SEQUENCE [LARGE SCALE GENOMIC DNA]</scope>
    <source>
        <strain evidence="1 2">424</strain>
    </source>
</reference>
<accession>A0AAE6UZM4</accession>
<proteinExistence type="predicted"/>
<dbReference type="EMBL" id="MN233792">
    <property type="protein sequence ID" value="QHB21715.1"/>
    <property type="molecule type" value="Genomic_DNA"/>
</dbReference>
<keyword evidence="2" id="KW-1185">Reference proteome</keyword>